<feature type="transmembrane region" description="Helical" evidence="7">
    <location>
        <begin position="289"/>
        <end position="309"/>
    </location>
</feature>
<dbReference type="Pfam" id="PF00528">
    <property type="entry name" value="BPD_transp_1"/>
    <property type="match status" value="1"/>
</dbReference>
<dbReference type="PANTHER" id="PTHR43005">
    <property type="entry name" value="BLR7065 PROTEIN"/>
    <property type="match status" value="1"/>
</dbReference>
<evidence type="ECO:0000259" key="8">
    <source>
        <dbReference type="PROSITE" id="PS50928"/>
    </source>
</evidence>
<protein>
    <submittedName>
        <fullName evidence="9">Sugar ABC transporter permease</fullName>
    </submittedName>
</protein>
<evidence type="ECO:0000256" key="4">
    <source>
        <dbReference type="ARBA" id="ARBA00022692"/>
    </source>
</evidence>
<comment type="caution">
    <text evidence="9">The sequence shown here is derived from an EMBL/GenBank/DDBJ whole genome shotgun (WGS) entry which is preliminary data.</text>
</comment>
<dbReference type="Gene3D" id="1.10.3720.10">
    <property type="entry name" value="MetI-like"/>
    <property type="match status" value="1"/>
</dbReference>
<dbReference type="RefSeq" id="WP_212018894.1">
    <property type="nucleotide sequence ID" value="NZ_JAAFYZ010000216.1"/>
</dbReference>
<evidence type="ECO:0000256" key="2">
    <source>
        <dbReference type="ARBA" id="ARBA00022448"/>
    </source>
</evidence>
<dbReference type="SUPFAM" id="SSF160964">
    <property type="entry name" value="MalF N-terminal region-like"/>
    <property type="match status" value="1"/>
</dbReference>
<evidence type="ECO:0000313" key="10">
    <source>
        <dbReference type="Proteomes" id="UP000730482"/>
    </source>
</evidence>
<keyword evidence="2 7" id="KW-0813">Transport</keyword>
<proteinExistence type="inferred from homology"/>
<accession>A0ABS5L3G0</accession>
<keyword evidence="10" id="KW-1185">Reference proteome</keyword>
<feature type="domain" description="ABC transmembrane type-1" evidence="8">
    <location>
        <begin position="98"/>
        <end position="308"/>
    </location>
</feature>
<feature type="transmembrane region" description="Helical" evidence="7">
    <location>
        <begin position="40"/>
        <end position="60"/>
    </location>
</feature>
<evidence type="ECO:0000256" key="6">
    <source>
        <dbReference type="ARBA" id="ARBA00023136"/>
    </source>
</evidence>
<evidence type="ECO:0000256" key="3">
    <source>
        <dbReference type="ARBA" id="ARBA00022475"/>
    </source>
</evidence>
<keyword evidence="4 7" id="KW-0812">Transmembrane</keyword>
<keyword evidence="6 7" id="KW-0472">Membrane</keyword>
<dbReference type="EMBL" id="JAAFYZ010000216">
    <property type="protein sequence ID" value="MBS2552881.1"/>
    <property type="molecule type" value="Genomic_DNA"/>
</dbReference>
<sequence length="316" mass="33958">MKFRTAIAGEDLAAAALGGPTSPRPGRAARLARSTRQLPLAPALIMLILFFLGPVLWSIYSSFTNAALTGDGAANPQWVGLENFRRLFSDPNVTNGIWLTVVFVVGSAVIGQNLLGLAIALLMRGRNRWLRGTVGAIVVSAWVLPEVVSAFIWYAFLGQDGTLNQVTKALGIGSQDWLYSSPMLAVIIANTWRGTAFSMLVYNAALADVPLDVQEAAELDGASGWRRLWSVTLPLIRSAIVTNLMLITLQTLSVFTLIYVMTAGGPGFASSTLPVLMYQQAFKFSEVGYGTAISLLLLAIGAVFSFVYVRVLKPEA</sequence>
<dbReference type="InterPro" id="IPR000515">
    <property type="entry name" value="MetI-like"/>
</dbReference>
<keyword evidence="5 7" id="KW-1133">Transmembrane helix</keyword>
<dbReference type="InterPro" id="IPR035906">
    <property type="entry name" value="MetI-like_sf"/>
</dbReference>
<keyword evidence="3" id="KW-1003">Cell membrane</keyword>
<evidence type="ECO:0000256" key="1">
    <source>
        <dbReference type="ARBA" id="ARBA00004651"/>
    </source>
</evidence>
<evidence type="ECO:0000313" key="9">
    <source>
        <dbReference type="EMBL" id="MBS2552881.1"/>
    </source>
</evidence>
<comment type="subcellular location">
    <subcellularLocation>
        <location evidence="1 7">Cell membrane</location>
        <topology evidence="1 7">Multi-pass membrane protein</topology>
    </subcellularLocation>
</comment>
<dbReference type="CDD" id="cd06261">
    <property type="entry name" value="TM_PBP2"/>
    <property type="match status" value="1"/>
</dbReference>
<feature type="transmembrane region" description="Helical" evidence="7">
    <location>
        <begin position="97"/>
        <end position="122"/>
    </location>
</feature>
<dbReference type="SUPFAM" id="SSF161098">
    <property type="entry name" value="MetI-like"/>
    <property type="match status" value="1"/>
</dbReference>
<organism evidence="9 10">
    <name type="scientific">Catenulispora pinistramenti</name>
    <dbReference type="NCBI Taxonomy" id="2705254"/>
    <lineage>
        <taxon>Bacteria</taxon>
        <taxon>Bacillati</taxon>
        <taxon>Actinomycetota</taxon>
        <taxon>Actinomycetes</taxon>
        <taxon>Catenulisporales</taxon>
        <taxon>Catenulisporaceae</taxon>
        <taxon>Catenulispora</taxon>
    </lineage>
</organism>
<comment type="similarity">
    <text evidence="7">Belongs to the binding-protein-dependent transport system permease family.</text>
</comment>
<evidence type="ECO:0000256" key="5">
    <source>
        <dbReference type="ARBA" id="ARBA00022989"/>
    </source>
</evidence>
<dbReference type="Proteomes" id="UP000730482">
    <property type="component" value="Unassembled WGS sequence"/>
</dbReference>
<dbReference type="PROSITE" id="PS50928">
    <property type="entry name" value="ABC_TM1"/>
    <property type="match status" value="1"/>
</dbReference>
<name>A0ABS5L3G0_9ACTN</name>
<evidence type="ECO:0000256" key="7">
    <source>
        <dbReference type="RuleBase" id="RU363032"/>
    </source>
</evidence>
<reference evidence="9 10" key="1">
    <citation type="submission" date="2020-02" db="EMBL/GenBank/DDBJ databases">
        <title>Acidophilic actinobacteria isolated from forest soil.</title>
        <authorList>
            <person name="Golinska P."/>
        </authorList>
    </citation>
    <scope>NUCLEOTIDE SEQUENCE [LARGE SCALE GENOMIC DNA]</scope>
    <source>
        <strain evidence="9 10">NL8</strain>
    </source>
</reference>
<gene>
    <name evidence="9" type="ORF">KGQ19_39115</name>
</gene>
<feature type="transmembrane region" description="Helical" evidence="7">
    <location>
        <begin position="177"/>
        <end position="193"/>
    </location>
</feature>
<dbReference type="PANTHER" id="PTHR43005:SF1">
    <property type="entry name" value="SPERMIDINE_PUTRESCINE TRANSPORT SYSTEM PERMEASE PROTEIN"/>
    <property type="match status" value="1"/>
</dbReference>
<feature type="transmembrane region" description="Helical" evidence="7">
    <location>
        <begin position="134"/>
        <end position="157"/>
    </location>
</feature>
<feature type="transmembrane region" description="Helical" evidence="7">
    <location>
        <begin position="244"/>
        <end position="269"/>
    </location>
</feature>